<sequence length="87" mass="9775">MAINIRKKTTLIVSNIVDGRTLEKGYVIANGLKININDDSQYLLKKIMQYEPISLCNLLQVTDNSISNDVRLAIAKMAQLDIIELIL</sequence>
<comment type="caution">
    <text evidence="1">The sequence shown here is derived from an EMBL/GenBank/DDBJ whole genome shotgun (WGS) entry which is preliminary data.</text>
</comment>
<accession>A0A7Z1A374</accession>
<evidence type="ECO:0000313" key="2">
    <source>
        <dbReference type="Proteomes" id="UP000078446"/>
    </source>
</evidence>
<dbReference type="AlphaFoldDB" id="A0A7Z1A374"/>
<evidence type="ECO:0000313" key="1">
    <source>
        <dbReference type="EMBL" id="OAU99098.1"/>
    </source>
</evidence>
<organism evidence="1 2">
    <name type="scientific">Moraxella catarrhalis</name>
    <name type="common">Branhamella catarrhalis</name>
    <dbReference type="NCBI Taxonomy" id="480"/>
    <lineage>
        <taxon>Bacteria</taxon>
        <taxon>Pseudomonadati</taxon>
        <taxon>Pseudomonadota</taxon>
        <taxon>Gammaproteobacteria</taxon>
        <taxon>Moraxellales</taxon>
        <taxon>Moraxellaceae</taxon>
        <taxon>Moraxella</taxon>
    </lineage>
</organism>
<reference evidence="1 2" key="1">
    <citation type="journal article" date="2016" name="Genome Biol. Evol.">
        <title>Comparative Genomic Analyses of the Moraxella catarrhalis Serosensitive and Seroresistant Lineages Demonstrate Their Independent Evolution.</title>
        <authorList>
            <person name="Earl J.P."/>
            <person name="de Vries S.P."/>
            <person name="Ahmed A."/>
            <person name="Powell E."/>
            <person name="Schultz M.P."/>
            <person name="Hermans P.W."/>
            <person name="Hill D.J."/>
            <person name="Zhou Z."/>
            <person name="Constantinidou C.I."/>
            <person name="Hu F.Z."/>
            <person name="Bootsma H.J."/>
            <person name="Ehrlich G.D."/>
        </authorList>
    </citation>
    <scope>NUCLEOTIDE SEQUENCE [LARGE SCALE GENOMIC DNA]</scope>
    <source>
        <strain evidence="1 2">Z7574</strain>
    </source>
</reference>
<protein>
    <submittedName>
        <fullName evidence="1">Uncharacterized protein</fullName>
    </submittedName>
</protein>
<dbReference type="EMBL" id="LXHE01000024">
    <property type="protein sequence ID" value="OAU99098.1"/>
    <property type="molecule type" value="Genomic_DNA"/>
</dbReference>
<name>A0A7Z1A374_MORCA</name>
<dbReference type="RefSeq" id="WP_181878879.1">
    <property type="nucleotide sequence ID" value="NZ_LXHE01000024.1"/>
</dbReference>
<dbReference type="Proteomes" id="UP000078446">
    <property type="component" value="Unassembled WGS sequence"/>
</dbReference>
<proteinExistence type="predicted"/>
<gene>
    <name evidence="1" type="ORF">AO382_2120</name>
</gene>